<name>A0A517XVC9_9BACT</name>
<keyword evidence="3" id="KW-1185">Reference proteome</keyword>
<dbReference type="SUPFAM" id="SSF53067">
    <property type="entry name" value="Actin-like ATPase domain"/>
    <property type="match status" value="1"/>
</dbReference>
<dbReference type="Proteomes" id="UP000319576">
    <property type="component" value="Chromosome"/>
</dbReference>
<evidence type="ECO:0000313" key="2">
    <source>
        <dbReference type="EMBL" id="QDU21468.1"/>
    </source>
</evidence>
<dbReference type="EMBL" id="CP036273">
    <property type="protein sequence ID" value="QDU21468.1"/>
    <property type="molecule type" value="Genomic_DNA"/>
</dbReference>
<dbReference type="RefSeq" id="WP_145240443.1">
    <property type="nucleotide sequence ID" value="NZ_CP036273.1"/>
</dbReference>
<dbReference type="CDD" id="cd23763">
    <property type="entry name" value="ASKHA_ATPase_ROK"/>
    <property type="match status" value="1"/>
</dbReference>
<dbReference type="OrthoDB" id="9795247at2"/>
<dbReference type="PANTHER" id="PTHR18964">
    <property type="entry name" value="ROK (REPRESSOR, ORF, KINASE) FAMILY"/>
    <property type="match status" value="1"/>
</dbReference>
<dbReference type="PROSITE" id="PS01125">
    <property type="entry name" value="ROK"/>
    <property type="match status" value="1"/>
</dbReference>
<dbReference type="Pfam" id="PF00480">
    <property type="entry name" value="ROK"/>
    <property type="match status" value="1"/>
</dbReference>
<protein>
    <submittedName>
        <fullName evidence="2">Glucokinase</fullName>
        <ecNumber evidence="2">2.7.1.2</ecNumber>
    </submittedName>
</protein>
<keyword evidence="2" id="KW-0418">Kinase</keyword>
<dbReference type="AlphaFoldDB" id="A0A517XVC9"/>
<sequence length="317" mass="33312">MNGGYWLGVDLGGTKILTGLFDDDLKLLAKSKQPTRADDGPAGVVGRIIEGVEGVLKEAAIDPAQVRGMGLGVPGQIVIGTTTVKFAPNLDWHDVDVAPLLPASWKWPVMLENDVRMGTFGEFAYGAAKGARNVFGVFVGTGVGGGLILNGELFTGFNGNAGEVGHVIVHWRRGSSLESIAGRKYMMKRAKEVLDDAPKRVRKEWKNVDLAKVRSSQLAEFYQKGDPVAVQLVDDGARALGAAVGGVVNLLSPEVVVIGGGVAGALGDPYIERVWELARRHTLPGAADNVRCVAAALGDDSGVIGCAAYARARASRS</sequence>
<accession>A0A517XVC9</accession>
<gene>
    <name evidence="2" type="primary">glcK_2</name>
    <name evidence="2" type="ORF">ETAA1_34350</name>
</gene>
<dbReference type="KEGG" id="uli:ETAA1_34350"/>
<comment type="similarity">
    <text evidence="1">Belongs to the ROK (NagC/XylR) family.</text>
</comment>
<dbReference type="GO" id="GO:0004340">
    <property type="term" value="F:glucokinase activity"/>
    <property type="evidence" value="ECO:0007669"/>
    <property type="project" value="UniProtKB-EC"/>
</dbReference>
<organism evidence="2 3">
    <name type="scientific">Urbifossiella limnaea</name>
    <dbReference type="NCBI Taxonomy" id="2528023"/>
    <lineage>
        <taxon>Bacteria</taxon>
        <taxon>Pseudomonadati</taxon>
        <taxon>Planctomycetota</taxon>
        <taxon>Planctomycetia</taxon>
        <taxon>Gemmatales</taxon>
        <taxon>Gemmataceae</taxon>
        <taxon>Urbifossiella</taxon>
    </lineage>
</organism>
<dbReference type="InterPro" id="IPR043129">
    <property type="entry name" value="ATPase_NBD"/>
</dbReference>
<keyword evidence="2" id="KW-0808">Transferase</keyword>
<dbReference type="InterPro" id="IPR000600">
    <property type="entry name" value="ROK"/>
</dbReference>
<evidence type="ECO:0000256" key="1">
    <source>
        <dbReference type="ARBA" id="ARBA00006479"/>
    </source>
</evidence>
<evidence type="ECO:0000313" key="3">
    <source>
        <dbReference type="Proteomes" id="UP000319576"/>
    </source>
</evidence>
<proteinExistence type="inferred from homology"/>
<dbReference type="InterPro" id="IPR049874">
    <property type="entry name" value="ROK_cs"/>
</dbReference>
<dbReference type="EC" id="2.7.1.2" evidence="2"/>
<reference evidence="2 3" key="1">
    <citation type="submission" date="2019-02" db="EMBL/GenBank/DDBJ databases">
        <title>Deep-cultivation of Planctomycetes and their phenomic and genomic characterization uncovers novel biology.</title>
        <authorList>
            <person name="Wiegand S."/>
            <person name="Jogler M."/>
            <person name="Boedeker C."/>
            <person name="Pinto D."/>
            <person name="Vollmers J."/>
            <person name="Rivas-Marin E."/>
            <person name="Kohn T."/>
            <person name="Peeters S.H."/>
            <person name="Heuer A."/>
            <person name="Rast P."/>
            <person name="Oberbeckmann S."/>
            <person name="Bunk B."/>
            <person name="Jeske O."/>
            <person name="Meyerdierks A."/>
            <person name="Storesund J.E."/>
            <person name="Kallscheuer N."/>
            <person name="Luecker S."/>
            <person name="Lage O.M."/>
            <person name="Pohl T."/>
            <person name="Merkel B.J."/>
            <person name="Hornburger P."/>
            <person name="Mueller R.-W."/>
            <person name="Bruemmer F."/>
            <person name="Labrenz M."/>
            <person name="Spormann A.M."/>
            <person name="Op den Camp H."/>
            <person name="Overmann J."/>
            <person name="Amann R."/>
            <person name="Jetten M.S.M."/>
            <person name="Mascher T."/>
            <person name="Medema M.H."/>
            <person name="Devos D.P."/>
            <person name="Kaster A.-K."/>
            <person name="Ovreas L."/>
            <person name="Rohde M."/>
            <person name="Galperin M.Y."/>
            <person name="Jogler C."/>
        </authorList>
    </citation>
    <scope>NUCLEOTIDE SEQUENCE [LARGE SCALE GENOMIC DNA]</scope>
    <source>
        <strain evidence="2 3">ETA_A1</strain>
    </source>
</reference>
<dbReference type="PANTHER" id="PTHR18964:SF149">
    <property type="entry name" value="BIFUNCTIONAL UDP-N-ACETYLGLUCOSAMINE 2-EPIMERASE_N-ACETYLMANNOSAMINE KINASE"/>
    <property type="match status" value="1"/>
</dbReference>
<dbReference type="Gene3D" id="3.30.420.40">
    <property type="match status" value="2"/>
</dbReference>